<dbReference type="Proteomes" id="UP000315395">
    <property type="component" value="Chromosome"/>
</dbReference>
<feature type="domain" description="YetF C-terminal" evidence="8">
    <location>
        <begin position="83"/>
        <end position="147"/>
    </location>
</feature>
<evidence type="ECO:0000256" key="5">
    <source>
        <dbReference type="ARBA" id="ARBA00022989"/>
    </source>
</evidence>
<sequence length="159" mass="17125">MEIVVRAALMFLFLWLVTRVVGRSTLGELSSFQLILFITMGDLVGQAVVQQDYSFTAGALAVGTFAVLTLFLAWINSRWRGPARFTHGVPVIVVKDGEPLLDIMRRERLGVDDLLAASRGQGIERVGDIQVAVLEANGQLSFFTGDGGSSGAQEQPSVG</sequence>
<keyword evidence="6 7" id="KW-0472">Membrane</keyword>
<dbReference type="AlphaFoldDB" id="A0A516GBT4"/>
<evidence type="ECO:0000256" key="1">
    <source>
        <dbReference type="ARBA" id="ARBA00004651"/>
    </source>
</evidence>
<evidence type="ECO:0000313" key="10">
    <source>
        <dbReference type="Proteomes" id="UP000315395"/>
    </source>
</evidence>
<evidence type="ECO:0000256" key="6">
    <source>
        <dbReference type="ARBA" id="ARBA00023136"/>
    </source>
</evidence>
<dbReference type="EMBL" id="CP041616">
    <property type="protein sequence ID" value="QDO88968.1"/>
    <property type="molecule type" value="Genomic_DNA"/>
</dbReference>
<dbReference type="PANTHER" id="PTHR34582">
    <property type="entry name" value="UPF0702 TRANSMEMBRANE PROTEIN YCAP"/>
    <property type="match status" value="1"/>
</dbReference>
<evidence type="ECO:0000313" key="9">
    <source>
        <dbReference type="EMBL" id="QDO88968.1"/>
    </source>
</evidence>
<dbReference type="InterPro" id="IPR023090">
    <property type="entry name" value="UPF0702_alpha/beta_dom_sf"/>
</dbReference>
<feature type="transmembrane region" description="Helical" evidence="7">
    <location>
        <begin position="53"/>
        <end position="75"/>
    </location>
</feature>
<evidence type="ECO:0000256" key="4">
    <source>
        <dbReference type="ARBA" id="ARBA00022692"/>
    </source>
</evidence>
<evidence type="ECO:0000256" key="3">
    <source>
        <dbReference type="ARBA" id="ARBA00022475"/>
    </source>
</evidence>
<dbReference type="KEGG" id="orz:FNH13_12070"/>
<keyword evidence="10" id="KW-1185">Reference proteome</keyword>
<reference evidence="9 10" key="1">
    <citation type="submission" date="2019-07" db="EMBL/GenBank/DDBJ databases">
        <title>complete genome sequencing of Ornithinimicrobium sp. H23M54.</title>
        <authorList>
            <person name="Bae J.-W."/>
            <person name="Lee S.-Y."/>
        </authorList>
    </citation>
    <scope>NUCLEOTIDE SEQUENCE [LARGE SCALE GENOMIC DNA]</scope>
    <source>
        <strain evidence="9 10">H23M54</strain>
    </source>
</reference>
<dbReference type="InterPro" id="IPR007353">
    <property type="entry name" value="DUF421"/>
</dbReference>
<keyword evidence="4 7" id="KW-0812">Transmembrane</keyword>
<keyword evidence="3" id="KW-1003">Cell membrane</keyword>
<protein>
    <submittedName>
        <fullName evidence="9">DUF421 domain-containing protein</fullName>
    </submittedName>
</protein>
<dbReference type="OrthoDB" id="9793799at2"/>
<organism evidence="9 10">
    <name type="scientific">Ornithinimicrobium ciconiae</name>
    <dbReference type="NCBI Taxonomy" id="2594265"/>
    <lineage>
        <taxon>Bacteria</taxon>
        <taxon>Bacillati</taxon>
        <taxon>Actinomycetota</taxon>
        <taxon>Actinomycetes</taxon>
        <taxon>Micrococcales</taxon>
        <taxon>Ornithinimicrobiaceae</taxon>
        <taxon>Ornithinimicrobium</taxon>
    </lineage>
</organism>
<dbReference type="Pfam" id="PF04239">
    <property type="entry name" value="DUF421"/>
    <property type="match status" value="1"/>
</dbReference>
<evidence type="ECO:0000256" key="2">
    <source>
        <dbReference type="ARBA" id="ARBA00006448"/>
    </source>
</evidence>
<comment type="similarity">
    <text evidence="2">Belongs to the UPF0702 family.</text>
</comment>
<name>A0A516GBT4_9MICO</name>
<evidence type="ECO:0000259" key="8">
    <source>
        <dbReference type="Pfam" id="PF04239"/>
    </source>
</evidence>
<dbReference type="RefSeq" id="WP_143783645.1">
    <property type="nucleotide sequence ID" value="NZ_CP041616.1"/>
</dbReference>
<dbReference type="PANTHER" id="PTHR34582:SF6">
    <property type="entry name" value="UPF0702 TRANSMEMBRANE PROTEIN YCAP"/>
    <property type="match status" value="1"/>
</dbReference>
<evidence type="ECO:0000256" key="7">
    <source>
        <dbReference type="SAM" id="Phobius"/>
    </source>
</evidence>
<dbReference type="Gene3D" id="3.30.240.20">
    <property type="entry name" value="bsu07140 like domains"/>
    <property type="match status" value="1"/>
</dbReference>
<accession>A0A516GBT4</accession>
<proteinExistence type="inferred from homology"/>
<dbReference type="GO" id="GO:0005886">
    <property type="term" value="C:plasma membrane"/>
    <property type="evidence" value="ECO:0007669"/>
    <property type="project" value="UniProtKB-SubCell"/>
</dbReference>
<comment type="subcellular location">
    <subcellularLocation>
        <location evidence="1">Cell membrane</location>
        <topology evidence="1">Multi-pass membrane protein</topology>
    </subcellularLocation>
</comment>
<keyword evidence="5 7" id="KW-1133">Transmembrane helix</keyword>
<gene>
    <name evidence="9" type="ORF">FNH13_12070</name>
</gene>